<keyword evidence="14" id="KW-1185">Reference proteome</keyword>
<dbReference type="AlphaFoldDB" id="A0A1B0D8Y7"/>
<dbReference type="FunFam" id="3.30.160.60:FF:002063">
    <property type="entry name" value="RB associated KRAB zinc finger"/>
    <property type="match status" value="1"/>
</dbReference>
<evidence type="ECO:0000256" key="5">
    <source>
        <dbReference type="ARBA" id="ARBA00022771"/>
    </source>
</evidence>
<feature type="domain" description="C2H2-type" evidence="12">
    <location>
        <begin position="49"/>
        <end position="76"/>
    </location>
</feature>
<dbReference type="Pfam" id="PF00096">
    <property type="entry name" value="zf-C2H2"/>
    <property type="match status" value="8"/>
</dbReference>
<dbReference type="GO" id="GO:0000981">
    <property type="term" value="F:DNA-binding transcription factor activity, RNA polymerase II-specific"/>
    <property type="evidence" value="ECO:0007669"/>
    <property type="project" value="TreeGrafter"/>
</dbReference>
<dbReference type="Gene3D" id="3.30.160.60">
    <property type="entry name" value="Classic Zinc Finger"/>
    <property type="match status" value="8"/>
</dbReference>
<protein>
    <recommendedName>
        <fullName evidence="12">C2H2-type domain-containing protein</fullName>
    </recommendedName>
</protein>
<evidence type="ECO:0000256" key="8">
    <source>
        <dbReference type="ARBA" id="ARBA00023125"/>
    </source>
</evidence>
<dbReference type="InterPro" id="IPR012934">
    <property type="entry name" value="Znf_AD"/>
</dbReference>
<keyword evidence="10" id="KW-0539">Nucleus</keyword>
<feature type="domain" description="C2H2-type" evidence="12">
    <location>
        <begin position="77"/>
        <end position="104"/>
    </location>
</feature>
<sequence length="583" mass="68530">MYLNKHKKTHSETREPQIRKHLCDICGYRAKDKTHHVEHMNWHAGVKPYKCQDCGKDFVRKDALRIHRMTHTGEKPFECQICSKFFRTKAQMKAHITTHTGDRNFSCKYCDKSYSQIGGLSYHVRTTHAGEKPFQCPTCSKSFSLKHLLQAHIRIHTGERPFECPTCSKSFRSRSNQQRHRKICPSAPENQNKSGKIVEHQNLTCSTKNKYSSYLKFICVPCSSKVETTYDFKTQCEKTYTKLINKVKDYFESESADSEIPCDSYDWLYIAVESPRSDDGLNETDKENVNETINKKYFGRTYSKKNINLPKVRNDVEDCNLNDKSEIEDEDINKSINLPEVRNDVKDSNLNDKSEIEDEDINKSINLPEVRNDVEDNDLNDKNKIEDEDINKSINLPEVRNDVEDDDLNDKSEIEDEEYMEKSYSELFQVVETYDPSEYKNIKLPDIDEIWPELINQSKRRIFECAHCDKAFKHRVGKHFPCYHCERIFTTKFNLKQHILIHTEIKDHTCTYCGKSFSSAVNLTMHERIHTGIKYECAKCWKTYVHKRSLQRHLKQCISSKKTEKKKQIKKMNNTKRNETIEE</sequence>
<feature type="domain" description="C2H2-type" evidence="12">
    <location>
        <begin position="508"/>
        <end position="535"/>
    </location>
</feature>
<evidence type="ECO:0000256" key="10">
    <source>
        <dbReference type="ARBA" id="ARBA00023242"/>
    </source>
</evidence>
<dbReference type="EnsemblMetazoa" id="PPAI004099-RA">
    <property type="protein sequence ID" value="PPAI004099-PA"/>
    <property type="gene ID" value="PPAI004099"/>
</dbReference>
<evidence type="ECO:0000313" key="13">
    <source>
        <dbReference type="EnsemblMetazoa" id="PPAI004099-PA"/>
    </source>
</evidence>
<dbReference type="PANTHER" id="PTHR24409">
    <property type="entry name" value="ZINC FINGER PROTEIN 142"/>
    <property type="match status" value="1"/>
</dbReference>
<dbReference type="FunFam" id="3.30.160.60:FF:000690">
    <property type="entry name" value="Zinc finger protein 354C"/>
    <property type="match status" value="1"/>
</dbReference>
<dbReference type="GO" id="GO:0000122">
    <property type="term" value="P:negative regulation of transcription by RNA polymerase II"/>
    <property type="evidence" value="ECO:0007669"/>
    <property type="project" value="UniProtKB-ARBA"/>
</dbReference>
<dbReference type="FunFam" id="3.30.160.60:FF:000645">
    <property type="entry name" value="Zinc finger and BTB domain containing 40"/>
    <property type="match status" value="1"/>
</dbReference>
<dbReference type="GO" id="GO:0003682">
    <property type="term" value="F:chromatin binding"/>
    <property type="evidence" value="ECO:0007669"/>
    <property type="project" value="UniProtKB-ARBA"/>
</dbReference>
<keyword evidence="4" id="KW-0677">Repeat</keyword>
<dbReference type="FunFam" id="3.30.160.60:FF:000151">
    <property type="entry name" value="Zinc finger and SCAN domain-containing 21"/>
    <property type="match status" value="1"/>
</dbReference>
<keyword evidence="7" id="KW-0805">Transcription regulation</keyword>
<dbReference type="GO" id="GO:0000785">
    <property type="term" value="C:chromatin"/>
    <property type="evidence" value="ECO:0007669"/>
    <property type="project" value="UniProtKB-ARBA"/>
</dbReference>
<evidence type="ECO:0000313" key="14">
    <source>
        <dbReference type="Proteomes" id="UP000092462"/>
    </source>
</evidence>
<dbReference type="InterPro" id="IPR013087">
    <property type="entry name" value="Znf_C2H2_type"/>
</dbReference>
<dbReference type="FunFam" id="3.30.160.60:FF:000646">
    <property type="entry name" value="Myeloid zinc finger 1"/>
    <property type="match status" value="1"/>
</dbReference>
<dbReference type="GO" id="GO:0008270">
    <property type="term" value="F:zinc ion binding"/>
    <property type="evidence" value="ECO:0007669"/>
    <property type="project" value="UniProtKB-KW"/>
</dbReference>
<dbReference type="EMBL" id="AJVK01012843">
    <property type="status" value="NOT_ANNOTATED_CDS"/>
    <property type="molecule type" value="Genomic_DNA"/>
</dbReference>
<evidence type="ECO:0000256" key="6">
    <source>
        <dbReference type="ARBA" id="ARBA00022833"/>
    </source>
</evidence>
<feature type="domain" description="C2H2-type" evidence="12">
    <location>
        <begin position="535"/>
        <end position="563"/>
    </location>
</feature>
<feature type="domain" description="C2H2-type" evidence="12">
    <location>
        <begin position="134"/>
        <end position="161"/>
    </location>
</feature>
<evidence type="ECO:0000259" key="12">
    <source>
        <dbReference type="PROSITE" id="PS50157"/>
    </source>
</evidence>
<feature type="domain" description="C2H2-type" evidence="12">
    <location>
        <begin position="21"/>
        <end position="48"/>
    </location>
</feature>
<dbReference type="VEuPathDB" id="VectorBase:PPAI004099"/>
<keyword evidence="5" id="KW-0863">Zinc-finger</keyword>
<reference evidence="13" key="1">
    <citation type="submission" date="2022-08" db="UniProtKB">
        <authorList>
            <consortium name="EnsemblMetazoa"/>
        </authorList>
    </citation>
    <scope>IDENTIFICATION</scope>
    <source>
        <strain evidence="13">Israel</strain>
    </source>
</reference>
<evidence type="ECO:0000256" key="2">
    <source>
        <dbReference type="ARBA" id="ARBA00006991"/>
    </source>
</evidence>
<dbReference type="InterPro" id="IPR036236">
    <property type="entry name" value="Znf_C2H2_sf"/>
</dbReference>
<organism evidence="13 14">
    <name type="scientific">Phlebotomus papatasi</name>
    <name type="common">Sandfly</name>
    <dbReference type="NCBI Taxonomy" id="29031"/>
    <lineage>
        <taxon>Eukaryota</taxon>
        <taxon>Metazoa</taxon>
        <taxon>Ecdysozoa</taxon>
        <taxon>Arthropoda</taxon>
        <taxon>Hexapoda</taxon>
        <taxon>Insecta</taxon>
        <taxon>Pterygota</taxon>
        <taxon>Neoptera</taxon>
        <taxon>Endopterygota</taxon>
        <taxon>Diptera</taxon>
        <taxon>Nematocera</taxon>
        <taxon>Psychodoidea</taxon>
        <taxon>Psychodidae</taxon>
        <taxon>Phlebotomus</taxon>
        <taxon>Phlebotomus</taxon>
    </lineage>
</organism>
<name>A0A1B0D8Y7_PHLPP</name>
<evidence type="ECO:0000256" key="9">
    <source>
        <dbReference type="ARBA" id="ARBA00023163"/>
    </source>
</evidence>
<comment type="similarity">
    <text evidence="2">Belongs to the krueppel C2H2-type zinc-finger protein family.</text>
</comment>
<dbReference type="PROSITE" id="PS50157">
    <property type="entry name" value="ZINC_FINGER_C2H2_2"/>
    <property type="match status" value="9"/>
</dbReference>
<evidence type="ECO:0000256" key="3">
    <source>
        <dbReference type="ARBA" id="ARBA00022723"/>
    </source>
</evidence>
<evidence type="ECO:0000256" key="4">
    <source>
        <dbReference type="ARBA" id="ARBA00022737"/>
    </source>
</evidence>
<proteinExistence type="inferred from homology"/>
<dbReference type="PANTHER" id="PTHR24409:SF295">
    <property type="entry name" value="AZ2-RELATED"/>
    <property type="match status" value="1"/>
</dbReference>
<dbReference type="SUPFAM" id="SSF57667">
    <property type="entry name" value="beta-beta-alpha zinc fingers"/>
    <property type="match status" value="5"/>
</dbReference>
<dbReference type="SMART" id="SM00355">
    <property type="entry name" value="ZnF_C2H2"/>
    <property type="match status" value="10"/>
</dbReference>
<dbReference type="PROSITE" id="PS00028">
    <property type="entry name" value="ZINC_FINGER_C2H2_1"/>
    <property type="match status" value="6"/>
</dbReference>
<keyword evidence="9" id="KW-0804">Transcription</keyword>
<dbReference type="Proteomes" id="UP000092462">
    <property type="component" value="Unassembled WGS sequence"/>
</dbReference>
<dbReference type="SMART" id="SM00868">
    <property type="entry name" value="zf-AD"/>
    <property type="match status" value="1"/>
</dbReference>
<evidence type="ECO:0000256" key="1">
    <source>
        <dbReference type="ARBA" id="ARBA00004123"/>
    </source>
</evidence>
<dbReference type="VEuPathDB" id="VectorBase:PPAPM1_012388"/>
<keyword evidence="3" id="KW-0479">Metal-binding</keyword>
<dbReference type="GO" id="GO:0000977">
    <property type="term" value="F:RNA polymerase II transcription regulatory region sequence-specific DNA binding"/>
    <property type="evidence" value="ECO:0007669"/>
    <property type="project" value="TreeGrafter"/>
</dbReference>
<feature type="domain" description="C2H2-type" evidence="12">
    <location>
        <begin position="162"/>
        <end position="183"/>
    </location>
</feature>
<accession>A0A1B0D8Y7</accession>
<feature type="region of interest" description="Disordered" evidence="11">
    <location>
        <begin position="561"/>
        <end position="583"/>
    </location>
</feature>
<dbReference type="GO" id="GO:0040029">
    <property type="term" value="P:epigenetic regulation of gene expression"/>
    <property type="evidence" value="ECO:0007669"/>
    <property type="project" value="UniProtKB-ARBA"/>
</dbReference>
<evidence type="ECO:0000256" key="7">
    <source>
        <dbReference type="ARBA" id="ARBA00023015"/>
    </source>
</evidence>
<keyword evidence="8" id="KW-0238">DNA-binding</keyword>
<feature type="domain" description="C2H2-type" evidence="12">
    <location>
        <begin position="105"/>
        <end position="133"/>
    </location>
</feature>
<keyword evidence="6" id="KW-0862">Zinc</keyword>
<comment type="subcellular location">
    <subcellularLocation>
        <location evidence="1">Nucleus</location>
    </subcellularLocation>
</comment>
<dbReference type="GO" id="GO:0005634">
    <property type="term" value="C:nucleus"/>
    <property type="evidence" value="ECO:0007669"/>
    <property type="project" value="UniProtKB-SubCell"/>
</dbReference>
<dbReference type="FunFam" id="3.30.160.60:FF:001465">
    <property type="entry name" value="Zinc finger protein 560"/>
    <property type="match status" value="1"/>
</dbReference>
<evidence type="ECO:0000256" key="11">
    <source>
        <dbReference type="SAM" id="MobiDB-lite"/>
    </source>
</evidence>
<feature type="compositionally biased region" description="Basic residues" evidence="11">
    <location>
        <begin position="563"/>
        <end position="574"/>
    </location>
</feature>
<feature type="domain" description="C2H2-type" evidence="12">
    <location>
        <begin position="480"/>
        <end position="507"/>
    </location>
</feature>